<dbReference type="EMBL" id="JACOAF010000030">
    <property type="protein sequence ID" value="MBC3540656.1"/>
    <property type="molecule type" value="Genomic_DNA"/>
</dbReference>
<sequence>MTLKRKPLGSYVDGVWIEGNPVATTILASVQPAKPEDLQSLPENRRALATYKVYTDAELFGVLEGVRNPDILVIYGEDYEIAQVGIWQNGLVNHYKALAVRVQP</sequence>
<organism evidence="1 2">
    <name type="scientific">Rufibacter sediminis</name>
    <dbReference type="NCBI Taxonomy" id="2762756"/>
    <lineage>
        <taxon>Bacteria</taxon>
        <taxon>Pseudomonadati</taxon>
        <taxon>Bacteroidota</taxon>
        <taxon>Cytophagia</taxon>
        <taxon>Cytophagales</taxon>
        <taxon>Hymenobacteraceae</taxon>
        <taxon>Rufibacter</taxon>
    </lineage>
</organism>
<dbReference type="RefSeq" id="WP_186638688.1">
    <property type="nucleotide sequence ID" value="NZ_JACOAF010000030.1"/>
</dbReference>
<name>A0ABR6VU24_9BACT</name>
<protein>
    <recommendedName>
        <fullName evidence="3">Head-tail adaptor protein</fullName>
    </recommendedName>
</protein>
<reference evidence="1 2" key="1">
    <citation type="journal article" date="2019" name="Int. J. Syst. Evol. Microbiol.">
        <title>Rufibacter sediminis sp. nov., isolated from freshwater lake sediment.</title>
        <authorList>
            <person name="Qu J.H."/>
            <person name="Zhang L.J."/>
            <person name="Fu Y.H."/>
            <person name="Li H.F."/>
        </authorList>
    </citation>
    <scope>NUCLEOTIDE SEQUENCE [LARGE SCALE GENOMIC DNA]</scope>
    <source>
        <strain evidence="1 2">H-1</strain>
    </source>
</reference>
<dbReference type="Proteomes" id="UP000659698">
    <property type="component" value="Unassembled WGS sequence"/>
</dbReference>
<evidence type="ECO:0000313" key="1">
    <source>
        <dbReference type="EMBL" id="MBC3540656.1"/>
    </source>
</evidence>
<evidence type="ECO:0008006" key="3">
    <source>
        <dbReference type="Google" id="ProtNLM"/>
    </source>
</evidence>
<evidence type="ECO:0000313" key="2">
    <source>
        <dbReference type="Proteomes" id="UP000659698"/>
    </source>
</evidence>
<proteinExistence type="predicted"/>
<comment type="caution">
    <text evidence="1">The sequence shown here is derived from an EMBL/GenBank/DDBJ whole genome shotgun (WGS) entry which is preliminary data.</text>
</comment>
<accession>A0ABR6VU24</accession>
<keyword evidence="2" id="KW-1185">Reference proteome</keyword>
<gene>
    <name evidence="1" type="ORF">H7U12_13260</name>
</gene>